<evidence type="ECO:0000259" key="4">
    <source>
        <dbReference type="Pfam" id="PF03443"/>
    </source>
</evidence>
<dbReference type="GO" id="GO:0030245">
    <property type="term" value="P:cellulose catabolic process"/>
    <property type="evidence" value="ECO:0007669"/>
    <property type="project" value="UniProtKB-UniRule"/>
</dbReference>
<gene>
    <name evidence="5" type="ORF">PC9H_002993</name>
</gene>
<dbReference type="PANTHER" id="PTHR33353:SF19">
    <property type="entry name" value="GLYCOSYLHYDROLASE FAMILY 61-8 PROTEIN"/>
    <property type="match status" value="1"/>
</dbReference>
<proteinExistence type="predicted"/>
<feature type="chain" id="PRO_5034551369" description="AA9 family lytic polysaccharide monooxygenase" evidence="3">
    <location>
        <begin position="20"/>
        <end position="331"/>
    </location>
</feature>
<keyword evidence="2" id="KW-0119">Carbohydrate metabolism</keyword>
<dbReference type="Pfam" id="PF03443">
    <property type="entry name" value="AA9"/>
    <property type="match status" value="1"/>
</dbReference>
<dbReference type="OrthoDB" id="4849160at2759"/>
<dbReference type="GO" id="GO:0005576">
    <property type="term" value="C:extracellular region"/>
    <property type="evidence" value="ECO:0007669"/>
    <property type="project" value="UniProtKB-SubCell"/>
</dbReference>
<name>A0A8H7A035_PLEOS</name>
<dbReference type="EC" id="1.14.99.56" evidence="2"/>
<evidence type="ECO:0000256" key="3">
    <source>
        <dbReference type="SAM" id="SignalP"/>
    </source>
</evidence>
<dbReference type="AlphaFoldDB" id="A0A8H7A035"/>
<keyword evidence="2" id="KW-0964">Secreted</keyword>
<dbReference type="GeneID" id="59372811"/>
<accession>A0A8H7A035</accession>
<comment type="subcellular location">
    <subcellularLocation>
        <location evidence="2">Secreted</location>
    </subcellularLocation>
</comment>
<feature type="signal peptide" evidence="3">
    <location>
        <begin position="1"/>
        <end position="19"/>
    </location>
</feature>
<comment type="caution">
    <text evidence="5">The sequence shown here is derived from an EMBL/GenBank/DDBJ whole genome shotgun (WGS) entry which is preliminary data.</text>
</comment>
<dbReference type="CDD" id="cd21175">
    <property type="entry name" value="LPMO_AA9"/>
    <property type="match status" value="1"/>
</dbReference>
<dbReference type="VEuPathDB" id="FungiDB:PC9H_002993"/>
<dbReference type="Gene3D" id="2.70.50.70">
    <property type="match status" value="1"/>
</dbReference>
<dbReference type="GO" id="GO:0008810">
    <property type="term" value="F:cellulase activity"/>
    <property type="evidence" value="ECO:0007669"/>
    <property type="project" value="UniProtKB-UniRule"/>
</dbReference>
<evidence type="ECO:0000256" key="1">
    <source>
        <dbReference type="ARBA" id="ARBA00023157"/>
    </source>
</evidence>
<keyword evidence="2" id="KW-0136">Cellulose degradation</keyword>
<evidence type="ECO:0000313" key="5">
    <source>
        <dbReference type="EMBL" id="KAF7436167.1"/>
    </source>
</evidence>
<protein>
    <recommendedName>
        <fullName evidence="2">AA9 family lytic polysaccharide monooxygenase</fullName>
        <ecNumber evidence="2">1.14.99.56</ecNumber>
    </recommendedName>
    <alternativeName>
        <fullName evidence="2">Endo-beta-1,4-glucanase</fullName>
    </alternativeName>
    <alternativeName>
        <fullName evidence="2">Glycosyl hydrolase 61 family protein</fullName>
    </alternativeName>
</protein>
<evidence type="ECO:0000313" key="6">
    <source>
        <dbReference type="Proteomes" id="UP000623687"/>
    </source>
</evidence>
<keyword evidence="2" id="KW-0624">Polysaccharide degradation</keyword>
<comment type="function">
    <text evidence="2">Lytic polysaccharide monooxygenase (LMPO) that depolymerizes crystalline and amorphous polysaccharides via the oxidation of scissile alpha- or beta-(1-4)-glycosidic bonds, yielding C1 and/or C4 oxidation products. Catalysis by LPMOs requires the reduction of the active-site copper from Cu(II) to Cu(I) by a reducing agent and H(2)O(2) or O(2) as a cosubstrate.</text>
</comment>
<comment type="catalytic activity">
    <reaction evidence="2">
        <text>[(1-&gt;4)-beta-D-glucosyl]n+m + reduced acceptor + O2 = 4-dehydro-beta-D-glucosyl-[(1-&gt;4)-beta-D-glucosyl]n-1 + [(1-&gt;4)-beta-D-glucosyl]m + acceptor + H2O.</text>
        <dbReference type="EC" id="1.14.99.56"/>
    </reaction>
</comment>
<evidence type="ECO:0000256" key="2">
    <source>
        <dbReference type="RuleBase" id="RU368122"/>
    </source>
</evidence>
<dbReference type="RefSeq" id="XP_036634066.1">
    <property type="nucleotide sequence ID" value="XM_036772593.1"/>
</dbReference>
<dbReference type="InterPro" id="IPR049892">
    <property type="entry name" value="AA9"/>
</dbReference>
<comment type="domain">
    <text evidence="2">Has a modular structure: an endo-beta-1,4-glucanase catalytic module at the N-terminus, a linker rich in serines and threonines, and a C-terminal carbohydrate-binding module (CBM).</text>
</comment>
<organism evidence="5 6">
    <name type="scientific">Pleurotus ostreatus</name>
    <name type="common">Oyster mushroom</name>
    <name type="synonym">White-rot fungus</name>
    <dbReference type="NCBI Taxonomy" id="5322"/>
    <lineage>
        <taxon>Eukaryota</taxon>
        <taxon>Fungi</taxon>
        <taxon>Dikarya</taxon>
        <taxon>Basidiomycota</taxon>
        <taxon>Agaricomycotina</taxon>
        <taxon>Agaricomycetes</taxon>
        <taxon>Agaricomycetidae</taxon>
        <taxon>Agaricales</taxon>
        <taxon>Pleurotineae</taxon>
        <taxon>Pleurotaceae</taxon>
        <taxon>Pleurotus</taxon>
    </lineage>
</organism>
<reference evidence="5" key="1">
    <citation type="submission" date="2019-07" db="EMBL/GenBank/DDBJ databases">
        <authorList>
            <person name="Palmer J.M."/>
        </authorList>
    </citation>
    <scope>NUCLEOTIDE SEQUENCE</scope>
    <source>
        <strain evidence="5">PC9</strain>
    </source>
</reference>
<sequence length="331" mass="34808">MAFSALIVLATCLVSQVLAHGGVVSYTIGGQTFTGWQPYNDPSSQSSIERPYSSYDPILSATASTISCNNNGQASAHQLTTSVPAGTQIVAHWSQWTHAQGPVMVYMAKCPGSCTAANSATLDWFKIAETGLISGTLPSGVWGTGQVMDTLSYTTSIPSSLAPGEYLIRHELLALHQANTPQFYPECAQLTVTGSGTKTPSGSYLVKFPGGYSASDPSININIYTTEAASTTTYKVPGPPVWNGGAIACTSLTTSSGSCFLQPLMELGIVDRIAMGFLYSLVLQLDIPLVTIRIRTQANALNLTVFHALNIHAGPPAQGSSHRASSNINPS</sequence>
<dbReference type="InterPro" id="IPR005103">
    <property type="entry name" value="AA9_LPMO"/>
</dbReference>
<dbReference type="GO" id="GO:0030248">
    <property type="term" value="F:cellulose binding"/>
    <property type="evidence" value="ECO:0007669"/>
    <property type="project" value="UniProtKB-UniRule"/>
</dbReference>
<keyword evidence="6" id="KW-1185">Reference proteome</keyword>
<dbReference type="EMBL" id="JACETU010000002">
    <property type="protein sequence ID" value="KAF7436167.1"/>
    <property type="molecule type" value="Genomic_DNA"/>
</dbReference>
<dbReference type="Proteomes" id="UP000623687">
    <property type="component" value="Unassembled WGS sequence"/>
</dbReference>
<keyword evidence="3" id="KW-0732">Signal</keyword>
<keyword evidence="1 2" id="KW-1015">Disulfide bond</keyword>
<dbReference type="PANTHER" id="PTHR33353">
    <property type="entry name" value="PUTATIVE (AFU_ORTHOLOGUE AFUA_1G12560)-RELATED"/>
    <property type="match status" value="1"/>
</dbReference>
<feature type="domain" description="Auxiliary Activity family 9 catalytic" evidence="4">
    <location>
        <begin position="20"/>
        <end position="234"/>
    </location>
</feature>